<evidence type="ECO:0000313" key="2">
    <source>
        <dbReference type="EMBL" id="MBC2330453.1"/>
    </source>
</evidence>
<comment type="caution">
    <text evidence="2">The sequence shown here is derived from an EMBL/GenBank/DDBJ whole genome shotgun (WGS) entry which is preliminary data.</text>
</comment>
<reference evidence="2 3" key="1">
    <citation type="submission" date="2020-03" db="EMBL/GenBank/DDBJ databases">
        <title>Soil Listeria distribution.</title>
        <authorList>
            <person name="Liao J."/>
            <person name="Wiedmann M."/>
        </authorList>
    </citation>
    <scope>NUCLEOTIDE SEQUENCE [LARGE SCALE GENOMIC DNA]</scope>
    <source>
        <strain evidence="2 3">FSL L7-0020</strain>
    </source>
</reference>
<feature type="transmembrane region" description="Helical" evidence="1">
    <location>
        <begin position="21"/>
        <end position="40"/>
    </location>
</feature>
<feature type="transmembrane region" description="Helical" evidence="1">
    <location>
        <begin position="99"/>
        <end position="123"/>
    </location>
</feature>
<protein>
    <submittedName>
        <fullName evidence="2">Uncharacterized protein</fullName>
    </submittedName>
</protein>
<keyword evidence="1" id="KW-1133">Transmembrane helix</keyword>
<accession>A0A7X1A1S8</accession>
<gene>
    <name evidence="2" type="ORF">HCX62_10460</name>
</gene>
<evidence type="ECO:0000313" key="3">
    <source>
        <dbReference type="Proteomes" id="UP000572016"/>
    </source>
</evidence>
<sequence>MHKTVKEQLEQQITSRLLLEASPFISMLITVPSVLILVSFPKPAAVFQEYSMLPGIATSGVLLMCCFIGWIINVIWLYKGRKEIQQLVENVYDEKLVKLYTLTSILYVCILPIPLAIILRVSIRSIVKDKVKPNTMSAFLNEKYLNERGLK</sequence>
<organism evidence="2 3">
    <name type="scientific">Listeria swaminathanii</name>
    <dbReference type="NCBI Taxonomy" id="2713501"/>
    <lineage>
        <taxon>Bacteria</taxon>
        <taxon>Bacillati</taxon>
        <taxon>Bacillota</taxon>
        <taxon>Bacilli</taxon>
        <taxon>Bacillales</taxon>
        <taxon>Listeriaceae</taxon>
        <taxon>Listeria</taxon>
    </lineage>
</organism>
<name>A0A7X1A1S8_9LIST</name>
<keyword evidence="1" id="KW-0472">Membrane</keyword>
<keyword evidence="1" id="KW-0812">Transmembrane</keyword>
<proteinExistence type="predicted"/>
<dbReference type="AlphaFoldDB" id="A0A7X1A1S8"/>
<dbReference type="Proteomes" id="UP000572016">
    <property type="component" value="Unassembled WGS sequence"/>
</dbReference>
<dbReference type="EMBL" id="JAATOD010000003">
    <property type="protein sequence ID" value="MBC2330453.1"/>
    <property type="molecule type" value="Genomic_DNA"/>
</dbReference>
<evidence type="ECO:0000256" key="1">
    <source>
        <dbReference type="SAM" id="Phobius"/>
    </source>
</evidence>
<dbReference type="RefSeq" id="WP_185639009.1">
    <property type="nucleotide sequence ID" value="NZ_JAATOD010000003.1"/>
</dbReference>
<feature type="transmembrane region" description="Helical" evidence="1">
    <location>
        <begin position="52"/>
        <end position="78"/>
    </location>
</feature>